<keyword evidence="1" id="KW-0145">Chemotaxis</keyword>
<evidence type="ECO:0000256" key="5">
    <source>
        <dbReference type="SAM" id="MobiDB-lite"/>
    </source>
</evidence>
<organism evidence="9 10">
    <name type="scientific">Jannaschia pagri</name>
    <dbReference type="NCBI Taxonomy" id="2829797"/>
    <lineage>
        <taxon>Bacteria</taxon>
        <taxon>Pseudomonadati</taxon>
        <taxon>Pseudomonadota</taxon>
        <taxon>Alphaproteobacteria</taxon>
        <taxon>Rhodobacterales</taxon>
        <taxon>Roseobacteraceae</taxon>
        <taxon>Jannaschia</taxon>
    </lineage>
</organism>
<dbReference type="InterPro" id="IPR004090">
    <property type="entry name" value="Chemotax_Me-accpt_rcpt"/>
</dbReference>
<feature type="transmembrane region" description="Helical" evidence="6">
    <location>
        <begin position="200"/>
        <end position="223"/>
    </location>
</feature>
<evidence type="ECO:0000313" key="9">
    <source>
        <dbReference type="EMBL" id="GIT93647.1"/>
    </source>
</evidence>
<name>A0ABQ4NGV6_9RHOB</name>
<evidence type="ECO:0000259" key="8">
    <source>
        <dbReference type="PROSITE" id="PS50885"/>
    </source>
</evidence>
<evidence type="ECO:0000256" key="2">
    <source>
        <dbReference type="ARBA" id="ARBA00029447"/>
    </source>
</evidence>
<gene>
    <name evidence="9" type="ORF">JANAI62_02700</name>
</gene>
<dbReference type="PRINTS" id="PR00260">
    <property type="entry name" value="CHEMTRNSDUCR"/>
</dbReference>
<accession>A0ABQ4NGV6</accession>
<reference evidence="9 10" key="1">
    <citation type="submission" date="2021-05" db="EMBL/GenBank/DDBJ databases">
        <title>Bacteria Genome sequencing.</title>
        <authorList>
            <person name="Takabe Y."/>
            <person name="Nakajima Y."/>
            <person name="Suzuki S."/>
            <person name="Shiozaki T."/>
        </authorList>
    </citation>
    <scope>NUCLEOTIDE SEQUENCE [LARGE SCALE GENOMIC DNA]</scope>
    <source>
        <strain evidence="9 10">AI_62</strain>
    </source>
</reference>
<evidence type="ECO:0008006" key="11">
    <source>
        <dbReference type="Google" id="ProtNLM"/>
    </source>
</evidence>
<keyword evidence="3" id="KW-0807">Transducer</keyword>
<feature type="domain" description="HAMP" evidence="8">
    <location>
        <begin position="365"/>
        <end position="417"/>
    </location>
</feature>
<sequence>MDRLSTPPAPEVSARDEAPAEPRTAPARAEAPKHPWHMSFMARSFAATAVLLIAGCALMYWVTARQVQLELGQQFQGFSQSESSNLVRWLRAEKANGPLSDAVLEAVVRDEAGPLVGIRVFDEAGGRMASYVAPEASQTISGTPVSVGPVQGDMAIDVENGLHVVQRVFQAPSSGGQQTVQFLYDTRGLSAANGRVSTTLLIVQAGLIFGAFLTVYGMLRFYISVPLQQAAASLQEIAEDRLDQALPPSRTAEVAAINHALTVIREALLERKAYAERSRQAEDQAAQLRAETERASAAEAAAAAAQAVEREQEAEQRLEEDARLKQDLEVLLTSADAGDFSSKMPLEGVPDSQQVLRTMLNGHFQQISQEFADVIELTTALGEGQLSVRLSGQRSGVFAALQDAVNRAASRTQAAFVDLHRHATEILDETSDLSASAEELSKRTEGTAGSLAETAGALEQITGSIAATARLAQDAKGFTEAARDDARQSDLVVQQAIESMREIQLASTEISKTLSVINDIAFQTNLLALNAGVEAARAGDAGRGFAVVASEVRALAQRASDAAQQIGEMISTSSDQVNLGVQRVARTGDTLGTLGERIDRIGDQVAEIALAANDQSGSVAEINRAMGEIDTATQQNTAMFEEMSTANLSLKAAAHQILAEIEKFERFEAGGLSAEDHAGLPSARFSATSNPEAPALDHVEEFGVLTADAEEVRKWDMAICHGPSPSRASAN</sequence>
<dbReference type="InterPro" id="IPR003660">
    <property type="entry name" value="HAMP_dom"/>
</dbReference>
<dbReference type="SMART" id="SM00283">
    <property type="entry name" value="MA"/>
    <property type="match status" value="1"/>
</dbReference>
<keyword evidence="4" id="KW-0175">Coiled coil</keyword>
<dbReference type="SUPFAM" id="SSF58104">
    <property type="entry name" value="Methyl-accepting chemotaxis protein (MCP) signaling domain"/>
    <property type="match status" value="1"/>
</dbReference>
<dbReference type="PANTHER" id="PTHR43531">
    <property type="entry name" value="PROTEIN ICFG"/>
    <property type="match status" value="1"/>
</dbReference>
<dbReference type="PROSITE" id="PS50111">
    <property type="entry name" value="CHEMOTAXIS_TRANSDUC_2"/>
    <property type="match status" value="1"/>
</dbReference>
<protein>
    <recommendedName>
        <fullName evidence="11">Methyl-accepting chemotaxis protein</fullName>
    </recommendedName>
</protein>
<feature type="domain" description="Methyl-accepting transducer" evidence="7">
    <location>
        <begin position="422"/>
        <end position="651"/>
    </location>
</feature>
<dbReference type="PANTHER" id="PTHR43531:SF11">
    <property type="entry name" value="METHYL-ACCEPTING CHEMOTAXIS PROTEIN 3"/>
    <property type="match status" value="1"/>
</dbReference>
<keyword evidence="6" id="KW-0472">Membrane</keyword>
<comment type="similarity">
    <text evidence="2">Belongs to the methyl-accepting chemotaxis (MCP) protein family.</text>
</comment>
<dbReference type="InterPro" id="IPR051310">
    <property type="entry name" value="MCP_chemotaxis"/>
</dbReference>
<keyword evidence="6" id="KW-1133">Transmembrane helix</keyword>
<feature type="domain" description="HAMP" evidence="8">
    <location>
        <begin position="221"/>
        <end position="273"/>
    </location>
</feature>
<comment type="caution">
    <text evidence="9">The sequence shown here is derived from an EMBL/GenBank/DDBJ whole genome shotgun (WGS) entry which is preliminary data.</text>
</comment>
<evidence type="ECO:0000256" key="3">
    <source>
        <dbReference type="PROSITE-ProRule" id="PRU00284"/>
    </source>
</evidence>
<evidence type="ECO:0000256" key="1">
    <source>
        <dbReference type="ARBA" id="ARBA00022500"/>
    </source>
</evidence>
<dbReference type="EMBL" id="BPFH01000001">
    <property type="protein sequence ID" value="GIT93647.1"/>
    <property type="molecule type" value="Genomic_DNA"/>
</dbReference>
<feature type="region of interest" description="Disordered" evidence="5">
    <location>
        <begin position="1"/>
        <end position="31"/>
    </location>
</feature>
<evidence type="ECO:0000259" key="7">
    <source>
        <dbReference type="PROSITE" id="PS50111"/>
    </source>
</evidence>
<dbReference type="Gene3D" id="1.10.287.950">
    <property type="entry name" value="Methyl-accepting chemotaxis protein"/>
    <property type="match status" value="1"/>
</dbReference>
<dbReference type="Pfam" id="PF00015">
    <property type="entry name" value="MCPsignal"/>
    <property type="match status" value="1"/>
</dbReference>
<keyword evidence="6" id="KW-0812">Transmembrane</keyword>
<keyword evidence="10" id="KW-1185">Reference proteome</keyword>
<dbReference type="InterPro" id="IPR004089">
    <property type="entry name" value="MCPsignal_dom"/>
</dbReference>
<dbReference type="CDD" id="cd11386">
    <property type="entry name" value="MCP_signal"/>
    <property type="match status" value="1"/>
</dbReference>
<dbReference type="PROSITE" id="PS50885">
    <property type="entry name" value="HAMP"/>
    <property type="match status" value="2"/>
</dbReference>
<feature type="transmembrane region" description="Helical" evidence="6">
    <location>
        <begin position="40"/>
        <end position="62"/>
    </location>
</feature>
<dbReference type="SMART" id="SM00304">
    <property type="entry name" value="HAMP"/>
    <property type="match status" value="2"/>
</dbReference>
<evidence type="ECO:0000256" key="6">
    <source>
        <dbReference type="SAM" id="Phobius"/>
    </source>
</evidence>
<evidence type="ECO:0000313" key="10">
    <source>
        <dbReference type="Proteomes" id="UP000786693"/>
    </source>
</evidence>
<dbReference type="Proteomes" id="UP000786693">
    <property type="component" value="Unassembled WGS sequence"/>
</dbReference>
<dbReference type="Gene3D" id="6.10.340.10">
    <property type="match status" value="1"/>
</dbReference>
<feature type="coiled-coil region" evidence="4">
    <location>
        <begin position="264"/>
        <end position="331"/>
    </location>
</feature>
<dbReference type="RefSeq" id="WP_220747171.1">
    <property type="nucleotide sequence ID" value="NZ_BPFH01000001.1"/>
</dbReference>
<evidence type="ECO:0000256" key="4">
    <source>
        <dbReference type="SAM" id="Coils"/>
    </source>
</evidence>
<proteinExistence type="inferred from homology"/>